<feature type="domain" description="PurM-like N-terminal" evidence="2">
    <location>
        <begin position="31"/>
        <end position="145"/>
    </location>
</feature>
<comment type="catalytic activity">
    <reaction evidence="1">
        <text>thiamine phosphate + ATP = thiamine diphosphate + ADP</text>
        <dbReference type="Rhea" id="RHEA:15913"/>
        <dbReference type="ChEBI" id="CHEBI:30616"/>
        <dbReference type="ChEBI" id="CHEBI:37575"/>
        <dbReference type="ChEBI" id="CHEBI:58937"/>
        <dbReference type="ChEBI" id="CHEBI:456216"/>
        <dbReference type="EC" id="2.7.4.16"/>
    </reaction>
</comment>
<dbReference type="GO" id="GO:0000287">
    <property type="term" value="F:magnesium ion binding"/>
    <property type="evidence" value="ECO:0007669"/>
    <property type="project" value="UniProtKB-UniRule"/>
</dbReference>
<dbReference type="PANTHER" id="PTHR30270">
    <property type="entry name" value="THIAMINE-MONOPHOSPHATE KINASE"/>
    <property type="match status" value="1"/>
</dbReference>
<keyword evidence="1" id="KW-0479">Metal-binding</keyword>
<feature type="binding site" evidence="1">
    <location>
        <position position="223"/>
    </location>
    <ligand>
        <name>ATP</name>
        <dbReference type="ChEBI" id="CHEBI:30616"/>
    </ligand>
</feature>
<evidence type="ECO:0000256" key="1">
    <source>
        <dbReference type="HAMAP-Rule" id="MF_02128"/>
    </source>
</evidence>
<feature type="binding site" evidence="1">
    <location>
        <position position="79"/>
    </location>
    <ligand>
        <name>Mg(2+)</name>
        <dbReference type="ChEBI" id="CHEBI:18420"/>
        <label>3</label>
    </ligand>
</feature>
<gene>
    <name evidence="1 4" type="primary">thiL</name>
    <name evidence="4" type="ORF">CIG75_17685</name>
</gene>
<feature type="binding site" evidence="1">
    <location>
        <position position="153"/>
    </location>
    <ligand>
        <name>ATP</name>
        <dbReference type="ChEBI" id="CHEBI:30616"/>
    </ligand>
</feature>
<dbReference type="Pfam" id="PF02769">
    <property type="entry name" value="AIRS_C"/>
    <property type="match status" value="1"/>
</dbReference>
<dbReference type="AlphaFoldDB" id="A0A223D5C0"/>
<dbReference type="InterPro" id="IPR036676">
    <property type="entry name" value="PurM-like_C_sf"/>
</dbReference>
<keyword evidence="1" id="KW-0808">Transferase</keyword>
<feature type="binding site" evidence="1">
    <location>
        <position position="79"/>
    </location>
    <ligand>
        <name>Mg(2+)</name>
        <dbReference type="ChEBI" id="CHEBI:18420"/>
        <label>2</label>
    </ligand>
</feature>
<dbReference type="NCBIfam" id="TIGR01379">
    <property type="entry name" value="thiL"/>
    <property type="match status" value="1"/>
</dbReference>
<dbReference type="Gene3D" id="3.90.650.10">
    <property type="entry name" value="PurM-like C-terminal domain"/>
    <property type="match status" value="1"/>
</dbReference>
<dbReference type="InterPro" id="IPR016188">
    <property type="entry name" value="PurM-like_N"/>
</dbReference>
<dbReference type="RefSeq" id="WP_094237847.1">
    <property type="nucleotide sequence ID" value="NZ_CP022657.1"/>
</dbReference>
<dbReference type="InterPro" id="IPR006283">
    <property type="entry name" value="ThiL-like"/>
</dbReference>
<evidence type="ECO:0000313" key="5">
    <source>
        <dbReference type="Proteomes" id="UP000214688"/>
    </source>
</evidence>
<feature type="binding site" evidence="1">
    <location>
        <position position="224"/>
    </location>
    <ligand>
        <name>Mg(2+)</name>
        <dbReference type="ChEBI" id="CHEBI:18420"/>
        <label>5</label>
    </ligand>
</feature>
<comment type="miscellaneous">
    <text evidence="1">Reaction mechanism of ThiL seems to utilize a direct, inline transfer of the gamma-phosphate of ATP to TMP rather than a phosphorylated enzyme intermediate.</text>
</comment>
<dbReference type="Proteomes" id="UP000214688">
    <property type="component" value="Chromosome"/>
</dbReference>
<feature type="binding site" evidence="1">
    <location>
        <position position="127"/>
    </location>
    <ligand>
        <name>Mg(2+)</name>
        <dbReference type="ChEBI" id="CHEBI:18420"/>
        <label>1</label>
    </ligand>
</feature>
<comment type="similarity">
    <text evidence="1">Belongs to the thiamine-monophosphate kinase family.</text>
</comment>
<feature type="binding site" evidence="1">
    <location>
        <position position="50"/>
    </location>
    <ligand>
        <name>Mg(2+)</name>
        <dbReference type="ChEBI" id="CHEBI:18420"/>
        <label>1</label>
    </ligand>
</feature>
<dbReference type="HAMAP" id="MF_02128">
    <property type="entry name" value="TMP_kinase"/>
    <property type="match status" value="1"/>
</dbReference>
<dbReference type="InterPro" id="IPR010918">
    <property type="entry name" value="PurM-like_C_dom"/>
</dbReference>
<dbReference type="UniPathway" id="UPA00060">
    <property type="reaction ID" value="UER00142"/>
</dbReference>
<feature type="binding site" evidence="1">
    <location>
        <position position="48"/>
    </location>
    <ligand>
        <name>Mg(2+)</name>
        <dbReference type="ChEBI" id="CHEBI:18420"/>
        <label>4</label>
    </ligand>
</feature>
<evidence type="ECO:0000259" key="2">
    <source>
        <dbReference type="Pfam" id="PF00586"/>
    </source>
</evidence>
<feature type="binding site" evidence="1">
    <location>
        <position position="33"/>
    </location>
    <ligand>
        <name>Mg(2+)</name>
        <dbReference type="ChEBI" id="CHEBI:18420"/>
        <label>4</label>
    </ligand>
</feature>
<keyword evidence="1" id="KW-0067">ATP-binding</keyword>
<proteinExistence type="inferred from homology"/>
<organism evidence="4 5">
    <name type="scientific">Tumebacillus algifaecis</name>
    <dbReference type="NCBI Taxonomy" id="1214604"/>
    <lineage>
        <taxon>Bacteria</taxon>
        <taxon>Bacillati</taxon>
        <taxon>Bacillota</taxon>
        <taxon>Bacilli</taxon>
        <taxon>Bacillales</taxon>
        <taxon>Alicyclobacillaceae</taxon>
        <taxon>Tumebacillus</taxon>
    </lineage>
</organism>
<dbReference type="EMBL" id="CP022657">
    <property type="protein sequence ID" value="ASS76616.1"/>
    <property type="molecule type" value="Genomic_DNA"/>
</dbReference>
<feature type="domain" description="PurM-like C-terminal" evidence="3">
    <location>
        <begin position="157"/>
        <end position="315"/>
    </location>
</feature>
<reference evidence="4 5" key="1">
    <citation type="journal article" date="2015" name="Int. J. Syst. Evol. Microbiol.">
        <title>Tumebacillus algifaecis sp. nov., isolated from decomposing algal scum.</title>
        <authorList>
            <person name="Wu Y.F."/>
            <person name="Zhang B."/>
            <person name="Xing P."/>
            <person name="Wu Q.L."/>
            <person name="Liu S.J."/>
        </authorList>
    </citation>
    <scope>NUCLEOTIDE SEQUENCE [LARGE SCALE GENOMIC DNA]</scope>
    <source>
        <strain evidence="4 5">THMBR28</strain>
    </source>
</reference>
<feature type="binding site" evidence="1">
    <location>
        <position position="49"/>
    </location>
    <ligand>
        <name>Mg(2+)</name>
        <dbReference type="ChEBI" id="CHEBI:18420"/>
        <label>1</label>
    </ligand>
</feature>
<dbReference type="CDD" id="cd02194">
    <property type="entry name" value="ThiL"/>
    <property type="match status" value="1"/>
</dbReference>
<evidence type="ECO:0000313" key="4">
    <source>
        <dbReference type="EMBL" id="ASS76616.1"/>
    </source>
</evidence>
<sequence>MRIDELGEFGLIDRLAARLGQGDESVVVGIGDDAAVLQYASNMQVVTTTDMLVEGVHFRRDTIDDRSLGYRSLAVSISDIAAMGGRAKHAVISLAIPVDLEVERLEELYIGVQEICTEYGTYVVGGDVVKTTGPFVISVTVLGEVECGRALLRSGARPGDLIFLTGTAGGSAAGLDLLLHGQGIELAIEQKSDLLRFHQRPAPQILAGRLLQAGGCTSANDVSDGVSSELHEISKQSGVKLVVEAEQIPLHDSVRAYAALRGRDPLEWALFGGEDYQLIGTIDPAMQEQIKARFAEAGVEFTIIGQVEAGAGVTLMQDGVGRELPAKGFNHFGS</sequence>
<protein>
    <recommendedName>
        <fullName evidence="1">Thiamine-monophosphate kinase</fullName>
        <shortName evidence="1">TMP kinase</shortName>
        <shortName evidence="1">Thiamine-phosphate kinase</shortName>
        <ecNumber evidence="1">2.7.4.16</ecNumber>
    </recommendedName>
</protein>
<dbReference type="SUPFAM" id="SSF55326">
    <property type="entry name" value="PurM N-terminal domain-like"/>
    <property type="match status" value="1"/>
</dbReference>
<dbReference type="KEGG" id="tab:CIG75_17685"/>
<feature type="binding site" evidence="1">
    <location>
        <position position="221"/>
    </location>
    <ligand>
        <name>Mg(2+)</name>
        <dbReference type="ChEBI" id="CHEBI:18420"/>
        <label>3</label>
    </ligand>
</feature>
<feature type="binding site" evidence="1">
    <location>
        <begin position="126"/>
        <end position="127"/>
    </location>
    <ligand>
        <name>ATP</name>
        <dbReference type="ChEBI" id="CHEBI:30616"/>
    </ligand>
</feature>
<dbReference type="OrthoDB" id="9802811at2"/>
<name>A0A223D5C0_9BACL</name>
<accession>A0A223D5C0</accession>
<dbReference type="GO" id="GO:0005524">
    <property type="term" value="F:ATP binding"/>
    <property type="evidence" value="ECO:0007669"/>
    <property type="project" value="UniProtKB-UniRule"/>
</dbReference>
<dbReference type="GO" id="GO:0009229">
    <property type="term" value="P:thiamine diphosphate biosynthetic process"/>
    <property type="evidence" value="ECO:0007669"/>
    <property type="project" value="UniProtKB-UniRule"/>
</dbReference>
<dbReference type="PANTHER" id="PTHR30270:SF0">
    <property type="entry name" value="THIAMINE-MONOPHOSPHATE KINASE"/>
    <property type="match status" value="1"/>
</dbReference>
<dbReference type="EC" id="2.7.4.16" evidence="1"/>
<dbReference type="PIRSF" id="PIRSF005303">
    <property type="entry name" value="Thiam_monoph_kin"/>
    <property type="match status" value="1"/>
</dbReference>
<comment type="pathway">
    <text evidence="1">Cofactor biosynthesis; thiamine diphosphate biosynthesis; thiamine diphosphate from thiamine phosphate: step 1/1.</text>
</comment>
<keyword evidence="1 4" id="KW-0418">Kinase</keyword>
<keyword evidence="5" id="KW-1185">Reference proteome</keyword>
<keyword evidence="1" id="KW-0460">Magnesium</keyword>
<dbReference type="Pfam" id="PF00586">
    <property type="entry name" value="AIRS"/>
    <property type="match status" value="1"/>
</dbReference>
<dbReference type="GO" id="GO:0009030">
    <property type="term" value="F:thiamine-phosphate kinase activity"/>
    <property type="evidence" value="ECO:0007669"/>
    <property type="project" value="UniProtKB-UniRule"/>
</dbReference>
<dbReference type="SUPFAM" id="SSF56042">
    <property type="entry name" value="PurM C-terminal domain-like"/>
    <property type="match status" value="1"/>
</dbReference>
<feature type="binding site" evidence="1">
    <location>
        <position position="57"/>
    </location>
    <ligand>
        <name>substrate</name>
    </ligand>
</feature>
<feature type="binding site" evidence="1">
    <location>
        <position position="50"/>
    </location>
    <ligand>
        <name>Mg(2+)</name>
        <dbReference type="ChEBI" id="CHEBI:18420"/>
        <label>2</label>
    </ligand>
</feature>
<comment type="function">
    <text evidence="1">Catalyzes the ATP-dependent phosphorylation of thiamine-monophosphate (TMP) to form thiamine-pyrophosphate (TPP), the active form of vitamin B1.</text>
</comment>
<feature type="binding site" evidence="1">
    <location>
        <position position="79"/>
    </location>
    <ligand>
        <name>Mg(2+)</name>
        <dbReference type="ChEBI" id="CHEBI:18420"/>
        <label>4</label>
    </ligand>
</feature>
<dbReference type="Gene3D" id="3.30.1330.10">
    <property type="entry name" value="PurM-like, N-terminal domain"/>
    <property type="match status" value="1"/>
</dbReference>
<feature type="binding site" evidence="1">
    <location>
        <position position="274"/>
    </location>
    <ligand>
        <name>substrate</name>
    </ligand>
</feature>
<evidence type="ECO:0000259" key="3">
    <source>
        <dbReference type="Pfam" id="PF02769"/>
    </source>
</evidence>
<dbReference type="GO" id="GO:0009228">
    <property type="term" value="P:thiamine biosynthetic process"/>
    <property type="evidence" value="ECO:0007669"/>
    <property type="project" value="UniProtKB-KW"/>
</dbReference>
<dbReference type="InterPro" id="IPR036921">
    <property type="entry name" value="PurM-like_N_sf"/>
</dbReference>
<keyword evidence="1" id="KW-0547">Nucleotide-binding</keyword>
<keyword evidence="1" id="KW-0784">Thiamine biosynthesis</keyword>
<feature type="binding site" evidence="1">
    <location>
        <position position="109"/>
    </location>
    <ligand>
        <name>ATP</name>
        <dbReference type="ChEBI" id="CHEBI:30616"/>
    </ligand>
</feature>
<feature type="binding site" evidence="1">
    <location>
        <position position="329"/>
    </location>
    <ligand>
        <name>substrate</name>
    </ligand>
</feature>
<feature type="binding site" evidence="1">
    <location>
        <position position="33"/>
    </location>
    <ligand>
        <name>Mg(2+)</name>
        <dbReference type="ChEBI" id="CHEBI:18420"/>
        <label>3</label>
    </ligand>
</feature>